<keyword evidence="5" id="KW-0227">DNA damage</keyword>
<feature type="domain" description="Endonuclease/exonuclease/phosphatase" evidence="10">
    <location>
        <begin position="66"/>
        <end position="263"/>
    </location>
</feature>
<evidence type="ECO:0000256" key="8">
    <source>
        <dbReference type="ARBA" id="ARBA00023204"/>
    </source>
</evidence>
<dbReference type="PANTHER" id="PTHR15822">
    <property type="entry name" value="TRAF AND TNF RECEPTOR-ASSOCIATED PROTEIN"/>
    <property type="match status" value="1"/>
</dbReference>
<dbReference type="RefSeq" id="WP_005540293.1">
    <property type="nucleotide sequence ID" value="NZ_JH378831.1"/>
</dbReference>
<evidence type="ECO:0000256" key="6">
    <source>
        <dbReference type="ARBA" id="ARBA00022801"/>
    </source>
</evidence>
<dbReference type="GO" id="GO:0006281">
    <property type="term" value="P:DNA repair"/>
    <property type="evidence" value="ECO:0007669"/>
    <property type="project" value="UniProtKB-KW"/>
</dbReference>
<comment type="caution">
    <text evidence="11">The sequence shown here is derived from an EMBL/GenBank/DDBJ whole genome shotgun (WGS) entry which is preliminary data.</text>
</comment>
<comment type="cofactor">
    <cofactor evidence="1">
        <name>Mn(2+)</name>
        <dbReference type="ChEBI" id="CHEBI:29035"/>
    </cofactor>
</comment>
<keyword evidence="7" id="KW-0460">Magnesium</keyword>
<sequence>MKKIKKIILTAVLGIAAVTAIYLLYVFVSYKRLPDNIVIDVEEPATGTASNAYYMLKKNTDYTAFTYNIGFGAYTPDFSFFMDGGKSSWAKSRESVTAAVGGAAEYAYNQQPDFALIQEMDIDGTRSWHVNEFEVFSKKFNDYYKAFAQNYDSAFLMYPLTQPHGKNKSGIALYSKYKIESALRRSFPISTSFTKFLDLDRCYSISAVPVENEKKLIIINLHMSAYGHSDEVRTAQIKKLFNDMEKEYKKGNYVLCGGDFNHNLKAQEGAVGDFETYTHPFPRSSLPEGFYFAMDRLGEDEKSALRNTSRDSGRPFIEGESETVTLDGFIFSENIEMIKYENLNTGFSFSDHEPVKAVFELK</sequence>
<keyword evidence="6" id="KW-0378">Hydrolase</keyword>
<accession>G5GHC3</accession>
<keyword evidence="4" id="KW-0479">Metal-binding</keyword>
<evidence type="ECO:0000256" key="2">
    <source>
        <dbReference type="ARBA" id="ARBA00001946"/>
    </source>
</evidence>
<feature type="transmembrane region" description="Helical" evidence="9">
    <location>
        <begin position="7"/>
        <end position="28"/>
    </location>
</feature>
<dbReference type="SUPFAM" id="SSF56219">
    <property type="entry name" value="DNase I-like"/>
    <property type="match status" value="1"/>
</dbReference>
<dbReference type="PANTHER" id="PTHR15822:SF4">
    <property type="entry name" value="TYROSYL-DNA PHOSPHODIESTERASE 2"/>
    <property type="match status" value="1"/>
</dbReference>
<evidence type="ECO:0000256" key="7">
    <source>
        <dbReference type="ARBA" id="ARBA00022842"/>
    </source>
</evidence>
<dbReference type="InterPro" id="IPR005135">
    <property type="entry name" value="Endo/exonuclease/phosphatase"/>
</dbReference>
<dbReference type="OrthoDB" id="7616949at2"/>
<dbReference type="HOGENOM" id="CLU_065532_0_0_9"/>
<dbReference type="Pfam" id="PF03372">
    <property type="entry name" value="Exo_endo_phos"/>
    <property type="match status" value="1"/>
</dbReference>
<dbReference type="GO" id="GO:0016787">
    <property type="term" value="F:hydrolase activity"/>
    <property type="evidence" value="ECO:0007669"/>
    <property type="project" value="UniProtKB-KW"/>
</dbReference>
<dbReference type="InterPro" id="IPR036691">
    <property type="entry name" value="Endo/exonu/phosph_ase_sf"/>
</dbReference>
<dbReference type="Gene3D" id="3.60.10.10">
    <property type="entry name" value="Endonuclease/exonuclease/phosphatase"/>
    <property type="match status" value="1"/>
</dbReference>
<dbReference type="InterPro" id="IPR051547">
    <property type="entry name" value="TDP2-like"/>
</dbReference>
<evidence type="ECO:0000256" key="4">
    <source>
        <dbReference type="ARBA" id="ARBA00022723"/>
    </source>
</evidence>
<dbReference type="GO" id="GO:0004518">
    <property type="term" value="F:nuclease activity"/>
    <property type="evidence" value="ECO:0007669"/>
    <property type="project" value="UniProtKB-KW"/>
</dbReference>
<dbReference type="PATRIC" id="fig|679200.3.peg.1014"/>
<gene>
    <name evidence="11" type="ORF">HMPREF9333_00963</name>
</gene>
<keyword evidence="12" id="KW-1185">Reference proteome</keyword>
<keyword evidence="3" id="KW-0540">Nuclease</keyword>
<evidence type="ECO:0000256" key="5">
    <source>
        <dbReference type="ARBA" id="ARBA00022763"/>
    </source>
</evidence>
<evidence type="ECO:0000259" key="10">
    <source>
        <dbReference type="Pfam" id="PF03372"/>
    </source>
</evidence>
<dbReference type="EMBL" id="ACZL01000015">
    <property type="protein sequence ID" value="EHI55920.1"/>
    <property type="molecule type" value="Genomic_DNA"/>
</dbReference>
<dbReference type="GO" id="GO:0046872">
    <property type="term" value="F:metal ion binding"/>
    <property type="evidence" value="ECO:0007669"/>
    <property type="project" value="UniProtKB-KW"/>
</dbReference>
<evidence type="ECO:0000256" key="9">
    <source>
        <dbReference type="SAM" id="Phobius"/>
    </source>
</evidence>
<organism evidence="11 12">
    <name type="scientific">Johnsonella ignava ATCC 51276</name>
    <dbReference type="NCBI Taxonomy" id="679200"/>
    <lineage>
        <taxon>Bacteria</taxon>
        <taxon>Bacillati</taxon>
        <taxon>Bacillota</taxon>
        <taxon>Clostridia</taxon>
        <taxon>Lachnospirales</taxon>
        <taxon>Lachnospiraceae</taxon>
        <taxon>Johnsonella</taxon>
    </lineage>
</organism>
<evidence type="ECO:0000256" key="3">
    <source>
        <dbReference type="ARBA" id="ARBA00022722"/>
    </source>
</evidence>
<reference evidence="11 12" key="1">
    <citation type="submission" date="2011-08" db="EMBL/GenBank/DDBJ databases">
        <title>The Genome Sequence of Johnsonella ignava ATCC 51276.</title>
        <authorList>
            <consortium name="The Broad Institute Genome Sequencing Platform"/>
            <person name="Earl A."/>
            <person name="Ward D."/>
            <person name="Feldgarden M."/>
            <person name="Gevers D."/>
            <person name="Izard J."/>
            <person name="Blanton J.M."/>
            <person name="Baranova O.V."/>
            <person name="Dewhirst F.E."/>
            <person name="Young S.K."/>
            <person name="Zeng Q."/>
            <person name="Gargeya S."/>
            <person name="Fitzgerald M."/>
            <person name="Haas B."/>
            <person name="Abouelleil A."/>
            <person name="Alvarado L."/>
            <person name="Arachchi H.M."/>
            <person name="Berlin A."/>
            <person name="Brown A."/>
            <person name="Chapman S.B."/>
            <person name="Chen Z."/>
            <person name="Dunbar C."/>
            <person name="Freedman E."/>
            <person name="Gearin G."/>
            <person name="Gellesch M."/>
            <person name="Goldberg J."/>
            <person name="Griggs A."/>
            <person name="Gujja S."/>
            <person name="Heiman D."/>
            <person name="Howarth C."/>
            <person name="Larson L."/>
            <person name="Lui A."/>
            <person name="MacDonald P.J.P."/>
            <person name="Montmayeur A."/>
            <person name="Murphy C."/>
            <person name="Neiman D."/>
            <person name="Pearson M."/>
            <person name="Priest M."/>
            <person name="Roberts A."/>
            <person name="Saif S."/>
            <person name="Shea T."/>
            <person name="Shenoy N."/>
            <person name="Sisk P."/>
            <person name="Stolte C."/>
            <person name="Sykes S."/>
            <person name="Wortman J."/>
            <person name="Nusbaum C."/>
            <person name="Birren B."/>
        </authorList>
    </citation>
    <scope>NUCLEOTIDE SEQUENCE [LARGE SCALE GENOMIC DNA]</scope>
    <source>
        <strain evidence="11 12">ATCC 51276</strain>
    </source>
</reference>
<dbReference type="Proteomes" id="UP000003011">
    <property type="component" value="Unassembled WGS sequence"/>
</dbReference>
<dbReference type="STRING" id="679200.HMPREF9333_00963"/>
<keyword evidence="8" id="KW-0234">DNA repair</keyword>
<keyword evidence="9" id="KW-1133">Transmembrane helix</keyword>
<protein>
    <recommendedName>
        <fullName evidence="10">Endonuclease/exonuclease/phosphatase domain-containing protein</fullName>
    </recommendedName>
</protein>
<dbReference type="eggNOG" id="COG3568">
    <property type="taxonomic scope" value="Bacteria"/>
</dbReference>
<dbReference type="AlphaFoldDB" id="G5GHC3"/>
<comment type="cofactor">
    <cofactor evidence="2">
        <name>Mg(2+)</name>
        <dbReference type="ChEBI" id="CHEBI:18420"/>
    </cofactor>
</comment>
<evidence type="ECO:0000256" key="1">
    <source>
        <dbReference type="ARBA" id="ARBA00001936"/>
    </source>
</evidence>
<evidence type="ECO:0000313" key="11">
    <source>
        <dbReference type="EMBL" id="EHI55920.1"/>
    </source>
</evidence>
<keyword evidence="9" id="KW-0472">Membrane</keyword>
<name>G5GHC3_9FIRM</name>
<proteinExistence type="predicted"/>
<evidence type="ECO:0000313" key="12">
    <source>
        <dbReference type="Proteomes" id="UP000003011"/>
    </source>
</evidence>
<keyword evidence="9" id="KW-0812">Transmembrane</keyword>